<evidence type="ECO:0000313" key="19">
    <source>
        <dbReference type="EMBL" id="KGR09885.1"/>
    </source>
</evidence>
<evidence type="ECO:0000256" key="18">
    <source>
        <dbReference type="SAM" id="MobiDB-lite"/>
    </source>
</evidence>
<comment type="subcellular location">
    <subcellularLocation>
        <location evidence="3">Chromosome</location>
        <location evidence="3">Centromere</location>
        <location evidence="3">Kinetochore</location>
    </subcellularLocation>
    <subcellularLocation>
        <location evidence="2">Cytoplasm</location>
        <location evidence="2">Cytoskeleton</location>
        <location evidence="2">Spindle</location>
    </subcellularLocation>
    <subcellularLocation>
        <location evidence="1">Nucleus</location>
    </subcellularLocation>
</comment>
<name>A0AB34PWA3_CANAX</name>
<evidence type="ECO:0000256" key="14">
    <source>
        <dbReference type="ARBA" id="ARBA00023242"/>
    </source>
</evidence>
<evidence type="ECO:0000256" key="9">
    <source>
        <dbReference type="ARBA" id="ARBA00022701"/>
    </source>
</evidence>
<dbReference type="GO" id="GO:0042729">
    <property type="term" value="C:DASH complex"/>
    <property type="evidence" value="ECO:0007669"/>
    <property type="project" value="InterPro"/>
</dbReference>
<keyword evidence="10" id="KW-0498">Mitosis</keyword>
<gene>
    <name evidence="19" type="ORF">MG3_03393</name>
</gene>
<feature type="compositionally biased region" description="Low complexity" evidence="18">
    <location>
        <begin position="352"/>
        <end position="368"/>
    </location>
</feature>
<dbReference type="Proteomes" id="UP000030161">
    <property type="component" value="Unassembled WGS sequence"/>
</dbReference>
<feature type="region of interest" description="Disordered" evidence="18">
    <location>
        <begin position="225"/>
        <end position="249"/>
    </location>
</feature>
<evidence type="ECO:0000256" key="11">
    <source>
        <dbReference type="ARBA" id="ARBA00022829"/>
    </source>
</evidence>
<feature type="compositionally biased region" description="Low complexity" evidence="18">
    <location>
        <begin position="313"/>
        <end position="326"/>
    </location>
</feature>
<keyword evidence="16" id="KW-0137">Centromere</keyword>
<evidence type="ECO:0000256" key="15">
    <source>
        <dbReference type="ARBA" id="ARBA00023306"/>
    </source>
</evidence>
<evidence type="ECO:0000256" key="16">
    <source>
        <dbReference type="ARBA" id="ARBA00023328"/>
    </source>
</evidence>
<dbReference type="InterPro" id="IPR013964">
    <property type="entry name" value="DASH_Ask1"/>
</dbReference>
<dbReference type="GO" id="GO:0044732">
    <property type="term" value="C:mitotic spindle pole body"/>
    <property type="evidence" value="ECO:0007669"/>
    <property type="project" value="TreeGrafter"/>
</dbReference>
<keyword evidence="15" id="KW-0131">Cell cycle</keyword>
<evidence type="ECO:0000313" key="20">
    <source>
        <dbReference type="Proteomes" id="UP000030161"/>
    </source>
</evidence>
<dbReference type="GO" id="GO:0051301">
    <property type="term" value="P:cell division"/>
    <property type="evidence" value="ECO:0007669"/>
    <property type="project" value="UniProtKB-KW"/>
</dbReference>
<evidence type="ECO:0000256" key="13">
    <source>
        <dbReference type="ARBA" id="ARBA00023212"/>
    </source>
</evidence>
<keyword evidence="8" id="KW-0132">Cell division</keyword>
<proteinExistence type="inferred from homology"/>
<reference evidence="19 20" key="1">
    <citation type="submission" date="2013-12" db="EMBL/GenBank/DDBJ databases">
        <title>The Genome Sequence of Candida albicans P78048.</title>
        <authorList>
            <consortium name="The Broad Institute Genome Sequencing Platform"/>
            <consortium name="The Broad Institute Genome Sequencing Center for Infectious Disease"/>
            <person name="Cuomo C."/>
            <person name="Bennett R."/>
            <person name="Hirakawa M."/>
            <person name="Noverr M."/>
            <person name="Mitchell A."/>
            <person name="Young S.K."/>
            <person name="Zeng Q."/>
            <person name="Gargeya S."/>
            <person name="Fitzgerald M."/>
            <person name="Abouelleil A."/>
            <person name="Alvarado L."/>
            <person name="Berlin A.M."/>
            <person name="Chapman S.B."/>
            <person name="Dewar J."/>
            <person name="Goldberg J."/>
            <person name="Griggs A."/>
            <person name="Gujja S."/>
            <person name="Hansen M."/>
            <person name="Howarth C."/>
            <person name="Imamovic A."/>
            <person name="Larimer J."/>
            <person name="McCowan C."/>
            <person name="Murphy C."/>
            <person name="Pearson M."/>
            <person name="Priest M."/>
            <person name="Roberts A."/>
            <person name="Saif S."/>
            <person name="Shea T."/>
            <person name="Sykes S."/>
            <person name="Wortman J."/>
            <person name="Nusbaum C."/>
            <person name="Birren B."/>
        </authorList>
    </citation>
    <scope>NUCLEOTIDE SEQUENCE [LARGE SCALE GENOMIC DNA]</scope>
    <source>
        <strain evidence="19 20">P78048</strain>
    </source>
</reference>
<evidence type="ECO:0000256" key="6">
    <source>
        <dbReference type="ARBA" id="ARBA00022454"/>
    </source>
</evidence>
<keyword evidence="6" id="KW-0158">Chromosome</keyword>
<feature type="region of interest" description="Disordered" evidence="18">
    <location>
        <begin position="122"/>
        <end position="151"/>
    </location>
</feature>
<dbReference type="PANTHER" id="PTHR28200">
    <property type="entry name" value="DASH COMPLEX SUBUNIT ASK1"/>
    <property type="match status" value="1"/>
</dbReference>
<evidence type="ECO:0000256" key="4">
    <source>
        <dbReference type="ARBA" id="ARBA00010731"/>
    </source>
</evidence>
<feature type="compositionally biased region" description="Low complexity" evidence="18">
    <location>
        <begin position="393"/>
        <end position="403"/>
    </location>
</feature>
<evidence type="ECO:0000256" key="3">
    <source>
        <dbReference type="ARBA" id="ARBA00004629"/>
    </source>
</evidence>
<dbReference type="GO" id="GO:0005874">
    <property type="term" value="C:microtubule"/>
    <property type="evidence" value="ECO:0007669"/>
    <property type="project" value="UniProtKB-KW"/>
</dbReference>
<dbReference type="GO" id="GO:0008608">
    <property type="term" value="P:attachment of spindle microtubules to kinetochore"/>
    <property type="evidence" value="ECO:0007669"/>
    <property type="project" value="InterPro"/>
</dbReference>
<keyword evidence="11" id="KW-0159">Chromosome partition</keyword>
<accession>A0AB34PWA3</accession>
<comment type="caution">
    <text evidence="19">The sequence shown here is derived from an EMBL/GenBank/DDBJ whole genome shotgun (WGS) entry which is preliminary data.</text>
</comment>
<dbReference type="EMBL" id="AJIX01000024">
    <property type="protein sequence ID" value="KGR09885.1"/>
    <property type="molecule type" value="Genomic_DNA"/>
</dbReference>
<evidence type="ECO:0000256" key="5">
    <source>
        <dbReference type="ARBA" id="ARBA00014520"/>
    </source>
</evidence>
<organism evidence="19 20">
    <name type="scientific">Candida albicans P78048</name>
    <dbReference type="NCBI Taxonomy" id="1094989"/>
    <lineage>
        <taxon>Eukaryota</taxon>
        <taxon>Fungi</taxon>
        <taxon>Dikarya</taxon>
        <taxon>Ascomycota</taxon>
        <taxon>Saccharomycotina</taxon>
        <taxon>Pichiomycetes</taxon>
        <taxon>Debaryomycetaceae</taxon>
        <taxon>Candida/Lodderomyces clade</taxon>
        <taxon>Candida</taxon>
    </lineage>
</organism>
<keyword evidence="7" id="KW-0963">Cytoplasm</keyword>
<evidence type="ECO:0000256" key="2">
    <source>
        <dbReference type="ARBA" id="ARBA00004186"/>
    </source>
</evidence>
<feature type="compositionally biased region" description="Low complexity" evidence="18">
    <location>
        <begin position="449"/>
        <end position="466"/>
    </location>
</feature>
<feature type="compositionally biased region" description="Polar residues" evidence="18">
    <location>
        <begin position="487"/>
        <end position="506"/>
    </location>
</feature>
<dbReference type="AlphaFoldDB" id="A0AB34PWA3"/>
<evidence type="ECO:0000256" key="10">
    <source>
        <dbReference type="ARBA" id="ARBA00022776"/>
    </source>
</evidence>
<feature type="compositionally biased region" description="Basic and acidic residues" evidence="18">
    <location>
        <begin position="561"/>
        <end position="574"/>
    </location>
</feature>
<feature type="compositionally biased region" description="Acidic residues" evidence="18">
    <location>
        <begin position="141"/>
        <end position="151"/>
    </location>
</feature>
<comment type="similarity">
    <text evidence="4">Belongs to the DASH complex ASK1 family.</text>
</comment>
<keyword evidence="12" id="KW-0995">Kinetochore</keyword>
<evidence type="ECO:0000256" key="8">
    <source>
        <dbReference type="ARBA" id="ARBA00022618"/>
    </source>
</evidence>
<evidence type="ECO:0000256" key="7">
    <source>
        <dbReference type="ARBA" id="ARBA00022490"/>
    </source>
</evidence>
<evidence type="ECO:0000256" key="1">
    <source>
        <dbReference type="ARBA" id="ARBA00004123"/>
    </source>
</evidence>
<feature type="compositionally biased region" description="Polar residues" evidence="18">
    <location>
        <begin position="327"/>
        <end position="350"/>
    </location>
</feature>
<dbReference type="GO" id="GO:0072686">
    <property type="term" value="C:mitotic spindle"/>
    <property type="evidence" value="ECO:0007669"/>
    <property type="project" value="InterPro"/>
</dbReference>
<sequence>MKRYSIAPTSSRRKSAIDATLPESNLPARQILEQLDQDTTFVLQEIDKNISRANTVINDKIKPMIQEYAFQSWKVWENTGFWKHFFEQSANVELDSYVEPINEVNPQNNFLLLNEIEKNKQNGRYEDSRGSNKVNQANNDENNDIDNDEKEEPEIAFKKPNLRQLVADGNTPTWSTEHTKPSMKSIQLSPPKRMQTTNFIGGLARENTKLTDSITLEPPALSAETRAVTSSPHSRHYQNQHQRLQSRDSPIKIHTIRQSLDTYHRVSISPKKLKTPIRSTRTSRIESILNSSPILPEPPVLQSEIGSETPKYMSSSSPMKKQQQQQRESLNFQSDNDQQQGLQRFPNTPKYSRLSGSSVNSLLSNKSNLSDDEDDHINPPPQLDSDNHGVVIDNSDTNNNNGDSSDDLAALPVPELNTIDFKDKNSNNNNKRSIQSTPRSSEKKRRSINTKNTNNNNTSAAATAVVVDDDDDRENVFLDHSNKKTPDNQQSNNSTRFFSTGGSNNDNHTETQDNSKSFSQIYDEAISKIRGKKTTSQSNDQNGDEDGDVVMSLDMTVTKDLTGEPTKDLSKDLTENSTTDLGPFRERWKKLTRK</sequence>
<keyword evidence="13" id="KW-0206">Cytoskeleton</keyword>
<protein>
    <recommendedName>
        <fullName evidence="5">DASH complex subunit ASK1</fullName>
    </recommendedName>
    <alternativeName>
        <fullName evidence="17">Outer kinetochore protein ASK1</fullName>
    </alternativeName>
</protein>
<evidence type="ECO:0000256" key="12">
    <source>
        <dbReference type="ARBA" id="ARBA00022838"/>
    </source>
</evidence>
<feature type="region of interest" description="Disordered" evidence="18">
    <location>
        <begin position="288"/>
        <end position="594"/>
    </location>
</feature>
<dbReference type="PANTHER" id="PTHR28200:SF1">
    <property type="entry name" value="DASH COMPLEX SUBUNIT ASK1"/>
    <property type="match status" value="1"/>
</dbReference>
<evidence type="ECO:0000256" key="17">
    <source>
        <dbReference type="ARBA" id="ARBA00029735"/>
    </source>
</evidence>
<keyword evidence="14" id="KW-0539">Nucleus</keyword>
<dbReference type="Pfam" id="PF08655">
    <property type="entry name" value="DASH_Ask1"/>
    <property type="match status" value="1"/>
</dbReference>
<feature type="compositionally biased region" description="Basic and acidic residues" evidence="18">
    <location>
        <begin position="474"/>
        <end position="486"/>
    </location>
</feature>
<keyword evidence="9" id="KW-0493">Microtubule</keyword>